<comment type="caution">
    <text evidence="2">The sequence shown here is derived from an EMBL/GenBank/DDBJ whole genome shotgun (WGS) entry which is preliminary data.</text>
</comment>
<evidence type="ECO:0000313" key="3">
    <source>
        <dbReference type="Proteomes" id="UP000248614"/>
    </source>
</evidence>
<evidence type="ECO:0000256" key="1">
    <source>
        <dbReference type="SAM" id="Phobius"/>
    </source>
</evidence>
<keyword evidence="1" id="KW-0472">Membrane</keyword>
<keyword evidence="1" id="KW-1133">Transmembrane helix</keyword>
<organism evidence="2 3">
    <name type="scientific">Sphingomonas hengshuiensis</name>
    <dbReference type="NCBI Taxonomy" id="1609977"/>
    <lineage>
        <taxon>Bacteria</taxon>
        <taxon>Pseudomonadati</taxon>
        <taxon>Pseudomonadota</taxon>
        <taxon>Alphaproteobacteria</taxon>
        <taxon>Sphingomonadales</taxon>
        <taxon>Sphingomonadaceae</taxon>
        <taxon>Sphingomonas</taxon>
    </lineage>
</organism>
<dbReference type="Proteomes" id="UP000248614">
    <property type="component" value="Unassembled WGS sequence"/>
</dbReference>
<keyword evidence="1" id="KW-0812">Transmembrane</keyword>
<sequence>MISWFIVTLFLLIWNAVYCAFKIATDFRGPKPANGVWGLFAIAGVLSTIAMAILAVGVSFSGI</sequence>
<reference evidence="2 3" key="1">
    <citation type="submission" date="2017-08" db="EMBL/GenBank/DDBJ databases">
        <title>Infants hospitalized years apart are colonized by the same room-sourced microbial strains.</title>
        <authorList>
            <person name="Brooks B."/>
            <person name="Olm M.R."/>
            <person name="Firek B.A."/>
            <person name="Baker R."/>
            <person name="Thomas B.C."/>
            <person name="Morowitz M.J."/>
            <person name="Banfield J.F."/>
        </authorList>
    </citation>
    <scope>NUCLEOTIDE SEQUENCE [LARGE SCALE GENOMIC DNA]</scope>
    <source>
        <strain evidence="2">S2_018_000_R3_110</strain>
    </source>
</reference>
<accession>A0A2W4YVJ7</accession>
<feature type="transmembrane region" description="Helical" evidence="1">
    <location>
        <begin position="35"/>
        <end position="60"/>
    </location>
</feature>
<dbReference type="AlphaFoldDB" id="A0A2W4YVJ7"/>
<gene>
    <name evidence="2" type="ORF">DI632_14935</name>
</gene>
<evidence type="ECO:0000313" key="2">
    <source>
        <dbReference type="EMBL" id="PZO73137.1"/>
    </source>
</evidence>
<name>A0A2W4YVJ7_9SPHN</name>
<protein>
    <submittedName>
        <fullName evidence="2">Uncharacterized protein</fullName>
    </submittedName>
</protein>
<dbReference type="EMBL" id="QFNF01000059">
    <property type="protein sequence ID" value="PZO73137.1"/>
    <property type="molecule type" value="Genomic_DNA"/>
</dbReference>
<proteinExistence type="predicted"/>